<evidence type="ECO:0000256" key="3">
    <source>
        <dbReference type="ARBA" id="ARBA00004721"/>
    </source>
</evidence>
<evidence type="ECO:0000256" key="8">
    <source>
        <dbReference type="ARBA" id="ARBA00022989"/>
    </source>
</evidence>
<keyword evidence="11" id="KW-0503">Monooxygenase</keyword>
<dbReference type="InterPro" id="IPR036396">
    <property type="entry name" value="Cyt_P450_sf"/>
</dbReference>
<proteinExistence type="inferred from homology"/>
<dbReference type="InterPro" id="IPR050121">
    <property type="entry name" value="Cytochrome_P450_monoxygenase"/>
</dbReference>
<evidence type="ECO:0000313" key="14">
    <source>
        <dbReference type="Proteomes" id="UP001498398"/>
    </source>
</evidence>
<keyword evidence="8" id="KW-1133">Transmembrane helix</keyword>
<keyword evidence="7" id="KW-0479">Metal-binding</keyword>
<protein>
    <recommendedName>
        <fullName evidence="15">Cytochrome P450</fullName>
    </recommendedName>
</protein>
<comment type="subcellular location">
    <subcellularLocation>
        <location evidence="2">Membrane</location>
    </subcellularLocation>
</comment>
<keyword evidence="9" id="KW-0560">Oxidoreductase</keyword>
<dbReference type="InterPro" id="IPR001128">
    <property type="entry name" value="Cyt_P450"/>
</dbReference>
<evidence type="ECO:0000313" key="13">
    <source>
        <dbReference type="EMBL" id="KAK7438381.1"/>
    </source>
</evidence>
<dbReference type="PANTHER" id="PTHR24305:SF166">
    <property type="entry name" value="CYTOCHROME P450 12A4, MITOCHONDRIAL-RELATED"/>
    <property type="match status" value="1"/>
</dbReference>
<reference evidence="13 14" key="1">
    <citation type="submission" date="2024-01" db="EMBL/GenBank/DDBJ databases">
        <title>A draft genome for the cacao thread blight pathogen Marasmiellus scandens.</title>
        <authorList>
            <person name="Baruah I.K."/>
            <person name="Leung J."/>
            <person name="Bukari Y."/>
            <person name="Amoako-Attah I."/>
            <person name="Meinhardt L.W."/>
            <person name="Bailey B.A."/>
            <person name="Cohen S.P."/>
        </authorList>
    </citation>
    <scope>NUCLEOTIDE SEQUENCE [LARGE SCALE GENOMIC DNA]</scope>
    <source>
        <strain evidence="13 14">GH-19</strain>
    </source>
</reference>
<accession>A0ABR1IQB3</accession>
<evidence type="ECO:0008006" key="15">
    <source>
        <dbReference type="Google" id="ProtNLM"/>
    </source>
</evidence>
<comment type="similarity">
    <text evidence="4">Belongs to the cytochrome P450 family.</text>
</comment>
<evidence type="ECO:0000256" key="9">
    <source>
        <dbReference type="ARBA" id="ARBA00023002"/>
    </source>
</evidence>
<keyword evidence="10" id="KW-0408">Iron</keyword>
<keyword evidence="5" id="KW-0349">Heme</keyword>
<evidence type="ECO:0000256" key="6">
    <source>
        <dbReference type="ARBA" id="ARBA00022692"/>
    </source>
</evidence>
<dbReference type="CDD" id="cd11069">
    <property type="entry name" value="CYP_FUM15-like"/>
    <property type="match status" value="1"/>
</dbReference>
<evidence type="ECO:0000256" key="12">
    <source>
        <dbReference type="ARBA" id="ARBA00023136"/>
    </source>
</evidence>
<evidence type="ECO:0000256" key="10">
    <source>
        <dbReference type="ARBA" id="ARBA00023004"/>
    </source>
</evidence>
<evidence type="ECO:0000256" key="4">
    <source>
        <dbReference type="ARBA" id="ARBA00010617"/>
    </source>
</evidence>
<organism evidence="13 14">
    <name type="scientific">Marasmiellus scandens</name>
    <dbReference type="NCBI Taxonomy" id="2682957"/>
    <lineage>
        <taxon>Eukaryota</taxon>
        <taxon>Fungi</taxon>
        <taxon>Dikarya</taxon>
        <taxon>Basidiomycota</taxon>
        <taxon>Agaricomycotina</taxon>
        <taxon>Agaricomycetes</taxon>
        <taxon>Agaricomycetidae</taxon>
        <taxon>Agaricales</taxon>
        <taxon>Marasmiineae</taxon>
        <taxon>Omphalotaceae</taxon>
        <taxon>Marasmiellus</taxon>
    </lineage>
</organism>
<gene>
    <name evidence="13" type="ORF">VKT23_017993</name>
</gene>
<evidence type="ECO:0000256" key="5">
    <source>
        <dbReference type="ARBA" id="ARBA00022617"/>
    </source>
</evidence>
<comment type="pathway">
    <text evidence="3">Secondary metabolite biosynthesis; terpenoid biosynthesis.</text>
</comment>
<sequence>MDTIVTSPPLIALLGVALLLFLRLAYNWWNSPCQHLPGPPSSSFWYGSIKDLNADETNSLHERWVSQYGPTFTYKGLFGRSRLYTVDVKAIQHILHHNYDYEKLESTRFVMSSVIGNGVLVTEGDKHRSQRKVMNPAFGPAQIREFGDIFLEKSVQLRDIWSAYLSKHGEGSEIDVLSWFSKATLDIISIAGFNYQLDTLSDTPARTEFHDSLDTIFQMASASKMNVWRILQAYVPALRILPSAFDPNLLKARATMLQMGKQLLEETRTFQLGTGEKGHSMHAKDLLSLMVRSNMSEDVSIDQRMNDEDVIAQVPTFLVAGHETTSTALAWTLFSLAENPEIQSRLRAELLSLKTENPTMDQINSLLYLDAVIKETLRIYCPVTSPNRVAMKDDVIPLSRPFKDKYGVIHNTLPVRKGQTITIPIISINRDKYLWGEDAKEFKPERWSNLPEAVSGIPGVWGNTLTFLGGARSCIGWRFAVMEMKVLLFTLIRTFEYEMAVPKEDIIVKRSALFQKPVVKSRTQEGRMRNELPLLVKTVKDGDA</sequence>
<dbReference type="PANTHER" id="PTHR24305">
    <property type="entry name" value="CYTOCHROME P450"/>
    <property type="match status" value="1"/>
</dbReference>
<dbReference type="EMBL" id="JBANRG010000079">
    <property type="protein sequence ID" value="KAK7438381.1"/>
    <property type="molecule type" value="Genomic_DNA"/>
</dbReference>
<evidence type="ECO:0000256" key="1">
    <source>
        <dbReference type="ARBA" id="ARBA00001971"/>
    </source>
</evidence>
<keyword evidence="12" id="KW-0472">Membrane</keyword>
<dbReference type="PRINTS" id="PR00463">
    <property type="entry name" value="EP450I"/>
</dbReference>
<dbReference type="Pfam" id="PF00067">
    <property type="entry name" value="p450"/>
    <property type="match status" value="1"/>
</dbReference>
<evidence type="ECO:0000256" key="11">
    <source>
        <dbReference type="ARBA" id="ARBA00023033"/>
    </source>
</evidence>
<dbReference type="Proteomes" id="UP001498398">
    <property type="component" value="Unassembled WGS sequence"/>
</dbReference>
<name>A0ABR1IQB3_9AGAR</name>
<keyword evidence="6" id="KW-0812">Transmembrane</keyword>
<evidence type="ECO:0000256" key="7">
    <source>
        <dbReference type="ARBA" id="ARBA00022723"/>
    </source>
</evidence>
<keyword evidence="14" id="KW-1185">Reference proteome</keyword>
<dbReference type="Gene3D" id="1.10.630.10">
    <property type="entry name" value="Cytochrome P450"/>
    <property type="match status" value="1"/>
</dbReference>
<dbReference type="InterPro" id="IPR002401">
    <property type="entry name" value="Cyt_P450_E_grp-I"/>
</dbReference>
<evidence type="ECO:0000256" key="2">
    <source>
        <dbReference type="ARBA" id="ARBA00004370"/>
    </source>
</evidence>
<dbReference type="PRINTS" id="PR00385">
    <property type="entry name" value="P450"/>
</dbReference>
<dbReference type="SUPFAM" id="SSF48264">
    <property type="entry name" value="Cytochrome P450"/>
    <property type="match status" value="1"/>
</dbReference>
<comment type="cofactor">
    <cofactor evidence="1">
        <name>heme</name>
        <dbReference type="ChEBI" id="CHEBI:30413"/>
    </cofactor>
</comment>
<comment type="caution">
    <text evidence="13">The sequence shown here is derived from an EMBL/GenBank/DDBJ whole genome shotgun (WGS) entry which is preliminary data.</text>
</comment>